<name>A0A160TV11_9ZZZZ</name>
<dbReference type="AlphaFoldDB" id="A0A160TV11"/>
<reference evidence="1" key="1">
    <citation type="submission" date="2015-10" db="EMBL/GenBank/DDBJ databases">
        <authorList>
            <person name="Gilbert D.G."/>
        </authorList>
    </citation>
    <scope>NUCLEOTIDE SEQUENCE</scope>
</reference>
<evidence type="ECO:0000313" key="1">
    <source>
        <dbReference type="EMBL" id="CUS55145.1"/>
    </source>
</evidence>
<protein>
    <submittedName>
        <fullName evidence="1">Uncharacterized protein</fullName>
    </submittedName>
</protein>
<dbReference type="EMBL" id="CZRL01000120">
    <property type="protein sequence ID" value="CUS55145.1"/>
    <property type="molecule type" value="Genomic_DNA"/>
</dbReference>
<accession>A0A160TV11</accession>
<sequence>MSLCPRVVIPSAIEAVITKYDPRFCRSQLVVDFVDRLR</sequence>
<gene>
    <name evidence="1" type="ORF">MGWOODY_XGa2213</name>
</gene>
<proteinExistence type="predicted"/>
<organism evidence="1">
    <name type="scientific">hydrothermal vent metagenome</name>
    <dbReference type="NCBI Taxonomy" id="652676"/>
    <lineage>
        <taxon>unclassified sequences</taxon>
        <taxon>metagenomes</taxon>
        <taxon>ecological metagenomes</taxon>
    </lineage>
</organism>